<evidence type="ECO:0000313" key="3">
    <source>
        <dbReference type="Proteomes" id="UP000588586"/>
    </source>
</evidence>
<comment type="caution">
    <text evidence="2">The sequence shown here is derived from an EMBL/GenBank/DDBJ whole genome shotgun (WGS) entry which is preliminary data.</text>
</comment>
<name>A0A849HK02_9MICO</name>
<feature type="domain" description="Elongation factor G-binding protein C-terminal treble-clef zinc-finger" evidence="1">
    <location>
        <begin position="8"/>
        <end position="164"/>
    </location>
</feature>
<accession>A0A849HK02</accession>
<evidence type="ECO:0000313" key="2">
    <source>
        <dbReference type="EMBL" id="NNM44987.1"/>
    </source>
</evidence>
<dbReference type="Proteomes" id="UP000588586">
    <property type="component" value="Unassembled WGS sequence"/>
</dbReference>
<evidence type="ECO:0000259" key="1">
    <source>
        <dbReference type="Pfam" id="PF16571"/>
    </source>
</evidence>
<dbReference type="Pfam" id="PF16571">
    <property type="entry name" value="FBP_C"/>
    <property type="match status" value="1"/>
</dbReference>
<dbReference type="EMBL" id="JABEPQ010000001">
    <property type="protein sequence ID" value="NNM44987.1"/>
    <property type="molecule type" value="Genomic_DNA"/>
</dbReference>
<sequence>MRPVTEAEIRGSFVNASKGDAKRADLPDLSAVAWDNLDYLGWVDAKREQLAYTTFVVDTGDGDEVRTMLLRRAPAPRERRKLMCSWCQDITATDNVTLFVAPRAGASGRMGNTVGTSICTDFSCSKNSRRVPTSMELQDQADRAWWRQQRVDGLRERSRKFLDVVMETA</sequence>
<gene>
    <name evidence="2" type="ORF">HJG52_03075</name>
</gene>
<organism evidence="2 3">
    <name type="scientific">Knoellia koreensis</name>
    <dbReference type="NCBI Taxonomy" id="2730921"/>
    <lineage>
        <taxon>Bacteria</taxon>
        <taxon>Bacillati</taxon>
        <taxon>Actinomycetota</taxon>
        <taxon>Actinomycetes</taxon>
        <taxon>Micrococcales</taxon>
        <taxon>Intrasporangiaceae</taxon>
        <taxon>Knoellia</taxon>
    </lineage>
</organism>
<dbReference type="AlphaFoldDB" id="A0A849HK02"/>
<keyword evidence="3" id="KW-1185">Reference proteome</keyword>
<protein>
    <submittedName>
        <fullName evidence="2">FBP domain-containing protein</fullName>
    </submittedName>
</protein>
<dbReference type="RefSeq" id="WP_171242066.1">
    <property type="nucleotide sequence ID" value="NZ_JABEPQ010000001.1"/>
</dbReference>
<dbReference type="InterPro" id="IPR032330">
    <property type="entry name" value="EF-G-binding_C"/>
</dbReference>
<proteinExistence type="predicted"/>
<reference evidence="2 3" key="1">
    <citation type="submission" date="2020-04" db="EMBL/GenBank/DDBJ databases">
        <title>Knoellia sp. isolate from air conditioner.</title>
        <authorList>
            <person name="Chea S."/>
            <person name="Kim D.-U."/>
        </authorList>
    </citation>
    <scope>NUCLEOTIDE SEQUENCE [LARGE SCALE GENOMIC DNA]</scope>
    <source>
        <strain evidence="2 3">DB2414S</strain>
    </source>
</reference>